<dbReference type="SUPFAM" id="SSF50022">
    <property type="entry name" value="ISP domain"/>
    <property type="match status" value="1"/>
</dbReference>
<dbReference type="Gene3D" id="3.90.380.10">
    <property type="entry name" value="Naphthalene 1,2-dioxygenase Alpha Subunit, Chain A, domain 1"/>
    <property type="match status" value="1"/>
</dbReference>
<gene>
    <name evidence="16" type="ORF">COCSUDRAFT_62940</name>
</gene>
<dbReference type="GO" id="GO:0010277">
    <property type="term" value="F:chlorophyllide a oxygenase activity"/>
    <property type="evidence" value="ECO:0007669"/>
    <property type="project" value="InterPro"/>
</dbReference>
<organism evidence="16 17">
    <name type="scientific">Coccomyxa subellipsoidea (strain C-169)</name>
    <name type="common">Green microalga</name>
    <dbReference type="NCBI Taxonomy" id="574566"/>
    <lineage>
        <taxon>Eukaryota</taxon>
        <taxon>Viridiplantae</taxon>
        <taxon>Chlorophyta</taxon>
        <taxon>core chlorophytes</taxon>
        <taxon>Trebouxiophyceae</taxon>
        <taxon>Trebouxiophyceae incertae sedis</taxon>
        <taxon>Coccomyxaceae</taxon>
        <taxon>Coccomyxa</taxon>
        <taxon>Coccomyxa subellipsoidea</taxon>
    </lineage>
</organism>
<dbReference type="InterPro" id="IPR036922">
    <property type="entry name" value="Rieske_2Fe-2S_sf"/>
</dbReference>
<evidence type="ECO:0000259" key="15">
    <source>
        <dbReference type="PROSITE" id="PS51296"/>
    </source>
</evidence>
<evidence type="ECO:0000256" key="6">
    <source>
        <dbReference type="ARBA" id="ARBA00022714"/>
    </source>
</evidence>
<dbReference type="SUPFAM" id="SSF55961">
    <property type="entry name" value="Bet v1-like"/>
    <property type="match status" value="1"/>
</dbReference>
<keyword evidence="10" id="KW-0560">Oxidoreductase</keyword>
<feature type="transmembrane region" description="Helical" evidence="14">
    <location>
        <begin position="458"/>
        <end position="478"/>
    </location>
</feature>
<dbReference type="KEGG" id="csl:COCSUDRAFT_62940"/>
<keyword evidence="12" id="KW-0411">Iron-sulfur</keyword>
<dbReference type="Pfam" id="PF08417">
    <property type="entry name" value="PaO"/>
    <property type="match status" value="1"/>
</dbReference>
<evidence type="ECO:0000256" key="11">
    <source>
        <dbReference type="ARBA" id="ARBA00023004"/>
    </source>
</evidence>
<dbReference type="GO" id="GO:0046872">
    <property type="term" value="F:metal ion binding"/>
    <property type="evidence" value="ECO:0007669"/>
    <property type="project" value="UniProtKB-KW"/>
</dbReference>
<evidence type="ECO:0000256" key="14">
    <source>
        <dbReference type="SAM" id="Phobius"/>
    </source>
</evidence>
<evidence type="ECO:0000256" key="9">
    <source>
        <dbReference type="ARBA" id="ARBA00022989"/>
    </source>
</evidence>
<evidence type="ECO:0000256" key="7">
    <source>
        <dbReference type="ARBA" id="ARBA00022723"/>
    </source>
</evidence>
<dbReference type="GeneID" id="17041397"/>
<evidence type="ECO:0000256" key="10">
    <source>
        <dbReference type="ARBA" id="ARBA00023002"/>
    </source>
</evidence>
<keyword evidence="17" id="KW-1185">Reference proteome</keyword>
<reference evidence="16 17" key="1">
    <citation type="journal article" date="2012" name="Genome Biol.">
        <title>The genome of the polar eukaryotic microalga coccomyxa subellipsoidea reveals traits of cold adaptation.</title>
        <authorList>
            <person name="Blanc G."/>
            <person name="Agarkova I."/>
            <person name="Grimwood J."/>
            <person name="Kuo A."/>
            <person name="Brueggeman A."/>
            <person name="Dunigan D."/>
            <person name="Gurnon J."/>
            <person name="Ladunga I."/>
            <person name="Lindquist E."/>
            <person name="Lucas S."/>
            <person name="Pangilinan J."/>
            <person name="Proschold T."/>
            <person name="Salamov A."/>
            <person name="Schmutz J."/>
            <person name="Weeks D."/>
            <person name="Yamada T."/>
            <person name="Claverie J.M."/>
            <person name="Grigoriev I."/>
            <person name="Van Etten J."/>
            <person name="Lomsadze A."/>
            <person name="Borodovsky M."/>
        </authorList>
    </citation>
    <scope>NUCLEOTIDE SEQUENCE [LARGE SCALE GENOMIC DNA]</scope>
    <source>
        <strain evidence="16 17">C-169</strain>
    </source>
</reference>
<dbReference type="AlphaFoldDB" id="I0YYD6"/>
<dbReference type="OrthoDB" id="426882at2759"/>
<feature type="transmembrane region" description="Helical" evidence="14">
    <location>
        <begin position="430"/>
        <end position="451"/>
    </location>
</feature>
<comment type="subcellular location">
    <subcellularLocation>
        <location evidence="2">Membrane</location>
    </subcellularLocation>
    <subcellularLocation>
        <location evidence="1">Plastid</location>
        <location evidence="1">Chloroplast</location>
    </subcellularLocation>
</comment>
<dbReference type="GO" id="GO:0051537">
    <property type="term" value="F:2 iron, 2 sulfur cluster binding"/>
    <property type="evidence" value="ECO:0007669"/>
    <property type="project" value="UniProtKB-KW"/>
</dbReference>
<dbReference type="PANTHER" id="PTHR21266:SF32">
    <property type="entry name" value="CHOLESTEROL 7-DESATURASE NVD"/>
    <property type="match status" value="1"/>
</dbReference>
<dbReference type="RefSeq" id="XP_005647949.1">
    <property type="nucleotide sequence ID" value="XM_005647892.1"/>
</dbReference>
<comment type="caution">
    <text evidence="16">The sequence shown here is derived from an EMBL/GenBank/DDBJ whole genome shotgun (WGS) entry which is preliminary data.</text>
</comment>
<keyword evidence="13 14" id="KW-0472">Membrane</keyword>
<keyword evidence="5 14" id="KW-0812">Transmembrane</keyword>
<keyword evidence="6" id="KW-0001">2Fe-2S</keyword>
<keyword evidence="11" id="KW-0408">Iron</keyword>
<evidence type="ECO:0000256" key="12">
    <source>
        <dbReference type="ARBA" id="ARBA00023014"/>
    </source>
</evidence>
<dbReference type="Pfam" id="PF00355">
    <property type="entry name" value="Rieske"/>
    <property type="match status" value="1"/>
</dbReference>
<sequence length="496" mass="54640">MLQESSTLKRRVDAVRAAVDTRHEQATAHCSPIQTSTQEAANGGTFDWARQWYPLAFVEDLDPGRPHAMELLGKRLVIWYDSRQHKWTAFEDRCPHRLAPLSEGRIEPSDGTLMCSYHGWRFRGDGACTRIPQALDARAEDTACSSGRSCAAVHPTQVSQGYVWVWGDCSASAAAESALMPPLLIPELSPDDTGQATDGGPVISAASRYARDLPYSWDVLVENFLDPSHVSFAHHGVQGNRESENVGVFEISPTDRGDPMHPPQEAISMDVKSAAFGTRGGKVKWSQMPMFVVPTGPGRSRVLWWLIVHADGLPAPFRALAGLKPRWADHLTRNLVFDGDNIILHIQERVLAEDRRKGGSWRRSYFMPTQADRIVTAFRQWFEERAGGGPIAGNADADRIEPSRAVLLDRYSSHTRHCKSCSQALGVAKVLQVAVTALAVLSTLGLAYWVGSRGGQPPLVTAGIFLLAAASTAATVWLRNLVQKFYFVDYVHADKH</sequence>
<evidence type="ECO:0000256" key="8">
    <source>
        <dbReference type="ARBA" id="ARBA00022946"/>
    </source>
</evidence>
<evidence type="ECO:0000256" key="5">
    <source>
        <dbReference type="ARBA" id="ARBA00022692"/>
    </source>
</evidence>
<evidence type="ECO:0000256" key="4">
    <source>
        <dbReference type="ARBA" id="ARBA00022640"/>
    </source>
</evidence>
<dbReference type="PANTHER" id="PTHR21266">
    <property type="entry name" value="IRON-SULFUR DOMAIN CONTAINING PROTEIN"/>
    <property type="match status" value="1"/>
</dbReference>
<dbReference type="InterPro" id="IPR017941">
    <property type="entry name" value="Rieske_2Fe-2S"/>
</dbReference>
<evidence type="ECO:0000313" key="17">
    <source>
        <dbReference type="Proteomes" id="UP000007264"/>
    </source>
</evidence>
<dbReference type="Gene3D" id="2.102.10.10">
    <property type="entry name" value="Rieske [2Fe-2S] iron-sulphur domain"/>
    <property type="match status" value="1"/>
</dbReference>
<keyword evidence="8" id="KW-0809">Transit peptide</keyword>
<dbReference type="InterPro" id="IPR050584">
    <property type="entry name" value="Cholesterol_7-desaturase"/>
</dbReference>
<dbReference type="EMBL" id="AGSI01000007">
    <property type="protein sequence ID" value="EIE23405.1"/>
    <property type="molecule type" value="Genomic_DNA"/>
</dbReference>
<dbReference type="PROSITE" id="PS51296">
    <property type="entry name" value="RIESKE"/>
    <property type="match status" value="1"/>
</dbReference>
<dbReference type="Proteomes" id="UP000007264">
    <property type="component" value="Unassembled WGS sequence"/>
</dbReference>
<evidence type="ECO:0000256" key="1">
    <source>
        <dbReference type="ARBA" id="ARBA00004229"/>
    </source>
</evidence>
<keyword evidence="9 14" id="KW-1133">Transmembrane helix</keyword>
<evidence type="ECO:0000256" key="2">
    <source>
        <dbReference type="ARBA" id="ARBA00004370"/>
    </source>
</evidence>
<dbReference type="GO" id="GO:0016020">
    <property type="term" value="C:membrane"/>
    <property type="evidence" value="ECO:0007669"/>
    <property type="project" value="UniProtKB-SubCell"/>
</dbReference>
<proteinExistence type="predicted"/>
<feature type="domain" description="Rieske" evidence="15">
    <location>
        <begin position="52"/>
        <end position="165"/>
    </location>
</feature>
<keyword evidence="3" id="KW-0150">Chloroplast</keyword>
<keyword evidence="4" id="KW-0934">Plastid</keyword>
<keyword evidence="7" id="KW-0479">Metal-binding</keyword>
<evidence type="ECO:0000256" key="3">
    <source>
        <dbReference type="ARBA" id="ARBA00022528"/>
    </source>
</evidence>
<name>I0YYD6_COCSC</name>
<evidence type="ECO:0000313" key="16">
    <source>
        <dbReference type="EMBL" id="EIE23405.1"/>
    </source>
</evidence>
<protein>
    <submittedName>
        <fullName evidence="16">ISP domain-containing protein</fullName>
    </submittedName>
</protein>
<dbReference type="GO" id="GO:0009507">
    <property type="term" value="C:chloroplast"/>
    <property type="evidence" value="ECO:0007669"/>
    <property type="project" value="UniProtKB-SubCell"/>
</dbReference>
<evidence type="ECO:0000256" key="13">
    <source>
        <dbReference type="ARBA" id="ARBA00023136"/>
    </source>
</evidence>
<dbReference type="InterPro" id="IPR013626">
    <property type="entry name" value="PaO"/>
</dbReference>
<accession>I0YYD6</accession>
<dbReference type="eggNOG" id="ENOG502QQ8U">
    <property type="taxonomic scope" value="Eukaryota"/>
</dbReference>